<reference evidence="2" key="1">
    <citation type="submission" date="2016-02" db="EMBL/GenBank/DDBJ databases">
        <title>Genome sequence of Bacillus trypoxylicola KCTC 13244(T).</title>
        <authorList>
            <person name="Jeong H."/>
            <person name="Park S.-H."/>
            <person name="Choi S.-K."/>
        </authorList>
    </citation>
    <scope>NUCLEOTIDE SEQUENCE [LARGE SCALE GENOMIC DNA]</scope>
    <source>
        <strain evidence="2">KCTC 13244</strain>
    </source>
</reference>
<gene>
    <name evidence="2" type="ORF">AZF04_13850</name>
</gene>
<organism evidence="2 3">
    <name type="scientific">Alkalihalobacillus trypoxylicola</name>
    <dbReference type="NCBI Taxonomy" id="519424"/>
    <lineage>
        <taxon>Bacteria</taxon>
        <taxon>Bacillati</taxon>
        <taxon>Bacillota</taxon>
        <taxon>Bacilli</taxon>
        <taxon>Bacillales</taxon>
        <taxon>Bacillaceae</taxon>
        <taxon>Alkalihalobacillus</taxon>
    </lineage>
</organism>
<dbReference type="EMBL" id="LTAO01000040">
    <property type="protein sequence ID" value="KYG25568.1"/>
    <property type="molecule type" value="Genomic_DNA"/>
</dbReference>
<evidence type="ECO:0000313" key="3">
    <source>
        <dbReference type="Proteomes" id="UP000075806"/>
    </source>
</evidence>
<accession>A0A162CMH3</accession>
<feature type="transmembrane region" description="Helical" evidence="1">
    <location>
        <begin position="38"/>
        <end position="60"/>
    </location>
</feature>
<keyword evidence="1" id="KW-0472">Membrane</keyword>
<keyword evidence="1" id="KW-1133">Transmembrane helix</keyword>
<name>A0A162CMH3_9BACI</name>
<dbReference type="InterPro" id="IPR035406">
    <property type="entry name" value="DUF5412"/>
</dbReference>
<keyword evidence="1" id="KW-0812">Transmembrane</keyword>
<evidence type="ECO:0000313" key="2">
    <source>
        <dbReference type="EMBL" id="KYG25568.1"/>
    </source>
</evidence>
<sequence length="183" mass="21382">MLFFSGLFVFLITFVLFIVLLVKVMKSYIKKKPFPKKVFYSFICSLFLLFTHYVYVQYFFTFDFINKGDMQIGQGPILSPTEKYSANAYYELYGGAAGGVNVWVEVTDHQENNSVKTVYYSDAKTNFFLKWVGEYTLEITNKHFNYPDSDRSIELDVTNEIYHENGAACKSLLLEFTTCYQHY</sequence>
<proteinExistence type="predicted"/>
<dbReference type="Pfam" id="PF17428">
    <property type="entry name" value="DUF5412"/>
    <property type="match status" value="1"/>
</dbReference>
<dbReference type="AlphaFoldDB" id="A0A162CMH3"/>
<keyword evidence="3" id="KW-1185">Reference proteome</keyword>
<feature type="transmembrane region" description="Helical" evidence="1">
    <location>
        <begin position="6"/>
        <end position="26"/>
    </location>
</feature>
<protein>
    <submittedName>
        <fullName evidence="2">Uncharacterized protein</fullName>
    </submittedName>
</protein>
<comment type="caution">
    <text evidence="2">The sequence shown here is derived from an EMBL/GenBank/DDBJ whole genome shotgun (WGS) entry which is preliminary data.</text>
</comment>
<dbReference type="Proteomes" id="UP000075806">
    <property type="component" value="Unassembled WGS sequence"/>
</dbReference>
<evidence type="ECO:0000256" key="1">
    <source>
        <dbReference type="SAM" id="Phobius"/>
    </source>
</evidence>
<dbReference type="STRING" id="519424.AZF04_13850"/>